<organism evidence="1 2">
    <name type="scientific">Halovenus rubra</name>
    <dbReference type="NCBI Taxonomy" id="869890"/>
    <lineage>
        <taxon>Archaea</taxon>
        <taxon>Methanobacteriati</taxon>
        <taxon>Methanobacteriota</taxon>
        <taxon>Stenosarchaea group</taxon>
        <taxon>Halobacteria</taxon>
        <taxon>Halobacteriales</taxon>
        <taxon>Haloarculaceae</taxon>
        <taxon>Halovenus</taxon>
    </lineage>
</organism>
<reference evidence="1 2" key="1">
    <citation type="journal article" date="2014" name="Int. J. Syst. Evol. Microbiol.">
        <title>Complete genome sequence of Corynebacterium casei LMG S-19264T (=DSM 44701T), isolated from a smear-ripened cheese.</title>
        <authorList>
            <consortium name="US DOE Joint Genome Institute (JGI-PGF)"/>
            <person name="Walter F."/>
            <person name="Albersmeier A."/>
            <person name="Kalinowski J."/>
            <person name="Ruckert C."/>
        </authorList>
    </citation>
    <scope>NUCLEOTIDE SEQUENCE [LARGE SCALE GENOMIC DNA]</scope>
    <source>
        <strain evidence="1 2">CGMCC 4.7215</strain>
    </source>
</reference>
<gene>
    <name evidence="1" type="ORF">ACFQJ7_04845</name>
</gene>
<dbReference type="AlphaFoldDB" id="A0ABD5X2B8"/>
<sequence>MPEPGIPGESGDQMELPCGEVVHPTDFDIGMREFHCPCGDIHALVTDVHPLARFVPEFLVGTLRETISTDDDFEEFGTPHALAMAAEEFPDKVESADCSTEGSVGYALIWISTFNSRRLHEVVVELLLELMEHAVSHTENEQISDEFEAYMADFELETFVELYREEREFETEHDTAI</sequence>
<accession>A0ABD5X2B8</accession>
<proteinExistence type="predicted"/>
<dbReference type="Pfam" id="PF19132">
    <property type="entry name" value="DUF5815"/>
    <property type="match status" value="1"/>
</dbReference>
<comment type="caution">
    <text evidence="1">The sequence shown here is derived from an EMBL/GenBank/DDBJ whole genome shotgun (WGS) entry which is preliminary data.</text>
</comment>
<dbReference type="EMBL" id="JBHSZQ010000004">
    <property type="protein sequence ID" value="MFC7125366.1"/>
    <property type="molecule type" value="Genomic_DNA"/>
</dbReference>
<evidence type="ECO:0000313" key="1">
    <source>
        <dbReference type="EMBL" id="MFC7125366.1"/>
    </source>
</evidence>
<dbReference type="RefSeq" id="WP_267636359.1">
    <property type="nucleotide sequence ID" value="NZ_JAODIY010000004.1"/>
</dbReference>
<dbReference type="Proteomes" id="UP001596414">
    <property type="component" value="Unassembled WGS sequence"/>
</dbReference>
<name>A0ABD5X2B8_9EURY</name>
<protein>
    <submittedName>
        <fullName evidence="1">DUF5815 family protein</fullName>
    </submittedName>
</protein>
<dbReference type="InterPro" id="IPR043853">
    <property type="entry name" value="DUF5815"/>
</dbReference>
<evidence type="ECO:0000313" key="2">
    <source>
        <dbReference type="Proteomes" id="UP001596414"/>
    </source>
</evidence>